<proteinExistence type="predicted"/>
<keyword evidence="2" id="KW-1185">Reference proteome</keyword>
<dbReference type="EMBL" id="FQWC01000005">
    <property type="protein sequence ID" value="SHH09117.1"/>
    <property type="molecule type" value="Genomic_DNA"/>
</dbReference>
<reference evidence="2" key="1">
    <citation type="submission" date="2016-11" db="EMBL/GenBank/DDBJ databases">
        <authorList>
            <person name="Varghese N."/>
            <person name="Submissions S."/>
        </authorList>
    </citation>
    <scope>NUCLEOTIDE SEQUENCE [LARGE SCALE GENOMIC DNA]</scope>
    <source>
        <strain evidence="2">DSM 17963</strain>
    </source>
</reference>
<sequence length="45" mass="5513">MKKFKAFFVRLTFFEPYKLYKVILDLCLNAVINKFKKKIAQYSYI</sequence>
<evidence type="ECO:0000313" key="2">
    <source>
        <dbReference type="Proteomes" id="UP000184071"/>
    </source>
</evidence>
<accession>A0A1M5Q4C1</accession>
<gene>
    <name evidence="1" type="ORF">SAMN05443663_105224</name>
</gene>
<dbReference type="Proteomes" id="UP000184071">
    <property type="component" value="Unassembled WGS sequence"/>
</dbReference>
<evidence type="ECO:0000313" key="1">
    <source>
        <dbReference type="EMBL" id="SHH09117.1"/>
    </source>
</evidence>
<dbReference type="AlphaFoldDB" id="A0A1M5Q4C1"/>
<name>A0A1M5Q4C1_9FLAO</name>
<organism evidence="1 2">
    <name type="scientific">Flavobacterium defluvii</name>
    <dbReference type="NCBI Taxonomy" id="370979"/>
    <lineage>
        <taxon>Bacteria</taxon>
        <taxon>Pseudomonadati</taxon>
        <taxon>Bacteroidota</taxon>
        <taxon>Flavobacteriia</taxon>
        <taxon>Flavobacteriales</taxon>
        <taxon>Flavobacteriaceae</taxon>
        <taxon>Flavobacterium</taxon>
    </lineage>
</organism>
<protein>
    <submittedName>
        <fullName evidence="1">Uncharacterized protein</fullName>
    </submittedName>
</protein>